<dbReference type="InterPro" id="IPR036227">
    <property type="entry name" value="Ribosomal_uL15/eL18_sf"/>
</dbReference>
<sequence length="92" mass="10496">MPLQRRLPKRGFKNPFRTEFSVVNLEVLNRFERNATVDVEALQEAGLLRKDRAGVKLLGNGELQHPLVVRVHRISRSAREKIEAIGGRVEVI</sequence>
<comment type="similarity">
    <text evidence="1 5">Belongs to the universal ribosomal protein uL15 family.</text>
</comment>
<dbReference type="InterPro" id="IPR021131">
    <property type="entry name" value="Ribosomal_uL15/eL18"/>
</dbReference>
<dbReference type="Gene3D" id="3.100.10.10">
    <property type="match status" value="1"/>
</dbReference>
<dbReference type="PANTHER" id="PTHR12934">
    <property type="entry name" value="50S RIBOSOMAL PROTEIN L15"/>
    <property type="match status" value="1"/>
</dbReference>
<organism evidence="8">
    <name type="scientific">Uncultured Desulfatiglans sp</name>
    <dbReference type="NCBI Taxonomy" id="1748965"/>
    <lineage>
        <taxon>Bacteria</taxon>
        <taxon>Pseudomonadati</taxon>
        <taxon>Thermodesulfobacteriota</taxon>
        <taxon>Desulfobacteria</taxon>
        <taxon>Desulfatiglandales</taxon>
        <taxon>Desulfatiglandaceae</taxon>
        <taxon>Desulfatiglans</taxon>
        <taxon>environmental samples</taxon>
    </lineage>
</organism>
<evidence type="ECO:0000256" key="5">
    <source>
        <dbReference type="RuleBase" id="RU003888"/>
    </source>
</evidence>
<name>A0A653A2H2_UNCDX</name>
<evidence type="ECO:0000313" key="8">
    <source>
        <dbReference type="EMBL" id="VBB42220.1"/>
    </source>
</evidence>
<dbReference type="GO" id="GO:0022625">
    <property type="term" value="C:cytosolic large ribosomal subunit"/>
    <property type="evidence" value="ECO:0007669"/>
    <property type="project" value="TreeGrafter"/>
</dbReference>
<proteinExistence type="inferred from homology"/>
<keyword evidence="3 5" id="KW-0687">Ribonucleoprotein</keyword>
<feature type="domain" description="Large ribosomal subunit protein uL15/eL18" evidence="7">
    <location>
        <begin position="22"/>
        <end position="90"/>
    </location>
</feature>
<evidence type="ECO:0000256" key="4">
    <source>
        <dbReference type="ARBA" id="ARBA00035497"/>
    </source>
</evidence>
<dbReference type="PROSITE" id="PS00475">
    <property type="entry name" value="RIBOSOMAL_L15"/>
    <property type="match status" value="1"/>
</dbReference>
<accession>A0A653A2H2</accession>
<dbReference type="GO" id="GO:0003735">
    <property type="term" value="F:structural constituent of ribosome"/>
    <property type="evidence" value="ECO:0007669"/>
    <property type="project" value="InterPro"/>
</dbReference>
<dbReference type="AlphaFoldDB" id="A0A653A2H2"/>
<dbReference type="Pfam" id="PF00828">
    <property type="entry name" value="Ribosomal_L27A"/>
    <property type="match status" value="1"/>
</dbReference>
<dbReference type="InterPro" id="IPR005749">
    <property type="entry name" value="Ribosomal_uL15_bac-type"/>
</dbReference>
<dbReference type="EMBL" id="UPXX01000013">
    <property type="protein sequence ID" value="VBB42220.1"/>
    <property type="molecule type" value="Genomic_DNA"/>
</dbReference>
<evidence type="ECO:0000256" key="6">
    <source>
        <dbReference type="RuleBase" id="RU003889"/>
    </source>
</evidence>
<protein>
    <recommendedName>
        <fullName evidence="4 6">50S ribosomal protein L15</fullName>
    </recommendedName>
</protein>
<reference evidence="8" key="1">
    <citation type="submission" date="2018-07" db="EMBL/GenBank/DDBJ databases">
        <authorList>
            <consortium name="Genoscope - CEA"/>
            <person name="William W."/>
        </authorList>
    </citation>
    <scope>NUCLEOTIDE SEQUENCE</scope>
    <source>
        <strain evidence="8">IK1</strain>
    </source>
</reference>
<dbReference type="PANTHER" id="PTHR12934:SF11">
    <property type="entry name" value="LARGE RIBOSOMAL SUBUNIT PROTEIN UL15M"/>
    <property type="match status" value="1"/>
</dbReference>
<dbReference type="GO" id="GO:0006412">
    <property type="term" value="P:translation"/>
    <property type="evidence" value="ECO:0007669"/>
    <property type="project" value="InterPro"/>
</dbReference>
<dbReference type="SUPFAM" id="SSF52080">
    <property type="entry name" value="Ribosomal proteins L15p and L18e"/>
    <property type="match status" value="1"/>
</dbReference>
<dbReference type="NCBIfam" id="TIGR01071">
    <property type="entry name" value="rplO_bact"/>
    <property type="match status" value="1"/>
</dbReference>
<evidence type="ECO:0000256" key="1">
    <source>
        <dbReference type="ARBA" id="ARBA00007320"/>
    </source>
</evidence>
<keyword evidence="2 5" id="KW-0689">Ribosomal protein</keyword>
<evidence type="ECO:0000259" key="7">
    <source>
        <dbReference type="Pfam" id="PF00828"/>
    </source>
</evidence>
<evidence type="ECO:0000256" key="2">
    <source>
        <dbReference type="ARBA" id="ARBA00022980"/>
    </source>
</evidence>
<evidence type="ECO:0000256" key="3">
    <source>
        <dbReference type="ARBA" id="ARBA00023274"/>
    </source>
</evidence>
<dbReference type="InterPro" id="IPR001196">
    <property type="entry name" value="Ribosomal_uL15_CS"/>
</dbReference>
<gene>
    <name evidence="8" type="ORF">TRIP_B200360</name>
</gene>